<dbReference type="PIRSF" id="PIRSF036894">
    <property type="entry name" value="PMI_Firm_short"/>
    <property type="match status" value="1"/>
</dbReference>
<evidence type="ECO:0000259" key="10">
    <source>
        <dbReference type="Pfam" id="PF20511"/>
    </source>
</evidence>
<keyword evidence="4 7" id="KW-0479">Metal-binding</keyword>
<dbReference type="STRING" id="2756.BFR44_07440"/>
<keyword evidence="5 7" id="KW-0862">Zinc</keyword>
<dbReference type="InterPro" id="IPR001250">
    <property type="entry name" value="Man6P_Isoase-1"/>
</dbReference>
<dbReference type="CDD" id="cd07010">
    <property type="entry name" value="cupin_PMI_type_I_N_bac"/>
    <property type="match status" value="1"/>
</dbReference>
<evidence type="ECO:0000256" key="7">
    <source>
        <dbReference type="PIRNR" id="PIRNR036894"/>
    </source>
</evidence>
<feature type="binding site" evidence="8">
    <location>
        <position position="171"/>
    </location>
    <ligand>
        <name>Zn(2+)</name>
        <dbReference type="ChEBI" id="CHEBI:29105"/>
    </ligand>
</feature>
<dbReference type="NCBIfam" id="TIGR00218">
    <property type="entry name" value="manA"/>
    <property type="match status" value="1"/>
</dbReference>
<evidence type="ECO:0000256" key="2">
    <source>
        <dbReference type="ARBA" id="ARBA00010772"/>
    </source>
</evidence>
<evidence type="ECO:0000313" key="12">
    <source>
        <dbReference type="EMBL" id="ATF25697.1"/>
    </source>
</evidence>
<evidence type="ECO:0000256" key="6">
    <source>
        <dbReference type="ARBA" id="ARBA00023235"/>
    </source>
</evidence>
<keyword evidence="6 7" id="KW-0413">Isomerase</keyword>
<proteinExistence type="inferred from homology"/>
<dbReference type="SUPFAM" id="SSF51182">
    <property type="entry name" value="RmlC-like cupins"/>
    <property type="match status" value="1"/>
</dbReference>
<dbReference type="RefSeq" id="WP_029091697.1">
    <property type="nucleotide sequence ID" value="NZ_CP023483.1"/>
</dbReference>
<evidence type="ECO:0000256" key="8">
    <source>
        <dbReference type="PIRSR" id="PIRSR036894-1"/>
    </source>
</evidence>
<dbReference type="InterPro" id="IPR046457">
    <property type="entry name" value="PMI_typeI_cat"/>
</dbReference>
<organism evidence="12 13">
    <name type="scientific">Brochothrix thermosphacta</name>
    <name type="common">Microbacterium thermosphactum</name>
    <dbReference type="NCBI Taxonomy" id="2756"/>
    <lineage>
        <taxon>Bacteria</taxon>
        <taxon>Bacillati</taxon>
        <taxon>Bacillota</taxon>
        <taxon>Bacilli</taxon>
        <taxon>Bacillales</taxon>
        <taxon>Listeriaceae</taxon>
        <taxon>Brochothrix</taxon>
    </lineage>
</organism>
<feature type="binding site" evidence="8">
    <location>
        <position position="97"/>
    </location>
    <ligand>
        <name>Zn(2+)</name>
        <dbReference type="ChEBI" id="CHEBI:29105"/>
    </ligand>
</feature>
<protein>
    <recommendedName>
        <fullName evidence="3 7">Mannose-6-phosphate isomerase</fullName>
        <ecNumber evidence="3 7">5.3.1.8</ecNumber>
    </recommendedName>
</protein>
<dbReference type="InterPro" id="IPR014628">
    <property type="entry name" value="Man6P_isomerase_Firm_short"/>
</dbReference>
<name>A0A1D2LZA3_BROTH</name>
<evidence type="ECO:0000313" key="13">
    <source>
        <dbReference type="Proteomes" id="UP000243591"/>
    </source>
</evidence>
<dbReference type="EC" id="5.3.1.8" evidence="3 7"/>
<dbReference type="Gene3D" id="2.60.120.10">
    <property type="entry name" value="Jelly Rolls"/>
    <property type="match status" value="2"/>
</dbReference>
<evidence type="ECO:0000256" key="9">
    <source>
        <dbReference type="PIRSR" id="PIRSR036894-2"/>
    </source>
</evidence>
<dbReference type="InterPro" id="IPR011051">
    <property type="entry name" value="RmlC_Cupin_sf"/>
</dbReference>
<dbReference type="OrthoDB" id="9808275at2"/>
<evidence type="ECO:0000259" key="11">
    <source>
        <dbReference type="Pfam" id="PF21621"/>
    </source>
</evidence>
<dbReference type="AlphaFoldDB" id="A0A1D2LZA3"/>
<dbReference type="KEGG" id="bths:CNY62_04425"/>
<comment type="similarity">
    <text evidence="2 7">Belongs to the mannose-6-phosphate isomerase type 1 family.</text>
</comment>
<comment type="catalytic activity">
    <reaction evidence="1 7">
        <text>D-mannose 6-phosphate = D-fructose 6-phosphate</text>
        <dbReference type="Rhea" id="RHEA:12356"/>
        <dbReference type="ChEBI" id="CHEBI:58735"/>
        <dbReference type="ChEBI" id="CHEBI:61527"/>
        <dbReference type="EC" id="5.3.1.8"/>
    </reaction>
</comment>
<dbReference type="Pfam" id="PF21621">
    <property type="entry name" value="MPI_cupin_dom"/>
    <property type="match status" value="1"/>
</dbReference>
<dbReference type="Pfam" id="PF20511">
    <property type="entry name" value="PMI_typeI_cat"/>
    <property type="match status" value="1"/>
</dbReference>
<dbReference type="GO" id="GO:0004476">
    <property type="term" value="F:mannose-6-phosphate isomerase activity"/>
    <property type="evidence" value="ECO:0007669"/>
    <property type="project" value="UniProtKB-UniRule"/>
</dbReference>
<reference evidence="12 13" key="1">
    <citation type="submission" date="2017-09" db="EMBL/GenBank/DDBJ databases">
        <title>Complete Genome Sequences of Two Strains of the Meat Spoilage Bacterium Brochothrix thermosphacta Isolated from Ground Chicken.</title>
        <authorList>
            <person name="Paoli G.C."/>
            <person name="Wijey C."/>
            <person name="Chen C.-Y."/>
            <person name="Nguyen L."/>
            <person name="Yan X."/>
            <person name="Irwin P.L."/>
        </authorList>
    </citation>
    <scope>NUCLEOTIDE SEQUENCE [LARGE SCALE GENOMIC DNA]</scope>
    <source>
        <strain evidence="12 13">BI</strain>
    </source>
</reference>
<keyword evidence="13" id="KW-1185">Reference proteome</keyword>
<dbReference type="InterPro" id="IPR049071">
    <property type="entry name" value="MPI_cupin_dom"/>
</dbReference>
<dbReference type="InterPro" id="IPR014710">
    <property type="entry name" value="RmlC-like_jellyroll"/>
</dbReference>
<feature type="binding site" evidence="8">
    <location>
        <position position="114"/>
    </location>
    <ligand>
        <name>Zn(2+)</name>
        <dbReference type="ChEBI" id="CHEBI:29105"/>
    </ligand>
</feature>
<dbReference type="Proteomes" id="UP000243591">
    <property type="component" value="Chromosome"/>
</dbReference>
<dbReference type="PANTHER" id="PTHR42742">
    <property type="entry name" value="TRANSCRIPTIONAL REPRESSOR MPRA"/>
    <property type="match status" value="1"/>
</dbReference>
<feature type="domain" description="Phosphomannose isomerase type I catalytic" evidence="10">
    <location>
        <begin position="6"/>
        <end position="106"/>
    </location>
</feature>
<evidence type="ECO:0000256" key="5">
    <source>
        <dbReference type="ARBA" id="ARBA00022833"/>
    </source>
</evidence>
<dbReference type="InterPro" id="IPR051804">
    <property type="entry name" value="Carb_Metab_Reg_Kinase/Isom"/>
</dbReference>
<evidence type="ECO:0000256" key="4">
    <source>
        <dbReference type="ARBA" id="ARBA00022723"/>
    </source>
</evidence>
<comment type="cofactor">
    <cofactor evidence="8">
        <name>Zn(2+)</name>
        <dbReference type="ChEBI" id="CHEBI:29105"/>
    </cofactor>
    <text evidence="8">Binds 1 zinc ion per subunit.</text>
</comment>
<dbReference type="GO" id="GO:0005975">
    <property type="term" value="P:carbohydrate metabolic process"/>
    <property type="evidence" value="ECO:0007669"/>
    <property type="project" value="UniProtKB-UniRule"/>
</dbReference>
<evidence type="ECO:0000256" key="3">
    <source>
        <dbReference type="ARBA" id="ARBA00011956"/>
    </source>
</evidence>
<dbReference type="EMBL" id="CP023483">
    <property type="protein sequence ID" value="ATF25697.1"/>
    <property type="molecule type" value="Genomic_DNA"/>
</dbReference>
<feature type="active site" evidence="9">
    <location>
        <position position="191"/>
    </location>
</feature>
<dbReference type="GO" id="GO:0008270">
    <property type="term" value="F:zinc ion binding"/>
    <property type="evidence" value="ECO:0007669"/>
    <property type="project" value="UniProtKB-UniRule"/>
</dbReference>
<feature type="domain" description="Mannose-6-phosphate isomerase cupin" evidence="11">
    <location>
        <begin position="239"/>
        <end position="314"/>
    </location>
</feature>
<sequence>MKEPIFLDGEVHEKIWGGKKLHELFGYGDGKGKMGEKWGISAHKNGDAKVLNSSLKGETLSSLWEKHREYFGGSTQAEFPLLTKILDASEDLSVQVHPDDEYGKAHAGEQGKTECWYVIAAEPGAEIIYGHNAKTKEEFEKLASSGEWDKLLHSIPVKAGDFYYVPSGTVHAIGAGIVILETQQSSDTTYRLYDYDRVEEATGKTRPLQITESLDVTTVPHHVEEMPMKKVISENMSMITLVESPYFNVFKWEVRGAATMNATGPYTLISVISGTGHIRIDDDSYDLKAGDHLVLPTDVTTWKLKGNMEIIASTPGEKNS</sequence>
<accession>A0A1D2LZA3</accession>
<evidence type="ECO:0000256" key="1">
    <source>
        <dbReference type="ARBA" id="ARBA00000757"/>
    </source>
</evidence>
<gene>
    <name evidence="12" type="primary">manA</name>
    <name evidence="12" type="ORF">CNY62_04425</name>
</gene>
<dbReference type="PANTHER" id="PTHR42742:SF3">
    <property type="entry name" value="FRUCTOKINASE"/>
    <property type="match status" value="1"/>
</dbReference>